<dbReference type="VEuPathDB" id="TrichDB:TVAGG3_0838160"/>
<dbReference type="PANTHER" id="PTHR45661:SF3">
    <property type="entry name" value="IG-LIKE DOMAIN-CONTAINING PROTEIN"/>
    <property type="match status" value="1"/>
</dbReference>
<dbReference type="KEGG" id="tva:4764816"/>
<dbReference type="InParanoid" id="A2EK46"/>
<evidence type="ECO:0000313" key="1">
    <source>
        <dbReference type="EMBL" id="EAY06939.1"/>
    </source>
</evidence>
<dbReference type="PANTHER" id="PTHR45661">
    <property type="entry name" value="SURFACE ANTIGEN"/>
    <property type="match status" value="1"/>
</dbReference>
<organism evidence="1 2">
    <name type="scientific">Trichomonas vaginalis (strain ATCC PRA-98 / G3)</name>
    <dbReference type="NCBI Taxonomy" id="412133"/>
    <lineage>
        <taxon>Eukaryota</taxon>
        <taxon>Metamonada</taxon>
        <taxon>Parabasalia</taxon>
        <taxon>Trichomonadida</taxon>
        <taxon>Trichomonadidae</taxon>
        <taxon>Trichomonas</taxon>
    </lineage>
</organism>
<dbReference type="Proteomes" id="UP000001542">
    <property type="component" value="Unassembled WGS sequence"/>
</dbReference>
<sequence length="858" mass="98113">MLSRVFSLNLLNKRLNFDSSLITQDNFLIISANDDFSGKYSQDNQIYDFITRNSLNKIRLTSGFSEIYQFYGVHIVKIFDFSDSLVSYIPENMFVDTINLEEVILNENIKSIDGYAFGNSEISKINLEHVKTIGAHAFSNCQNLKNVNVQSVSRFEYGSFRETGIIEFTFPKSINTIQYNMFENCHLLTKVNLSSTITTIGKFAFSNCYNLETVEGISQLTSIGANAFEFCSLKYLKFEKDTVTCFSNAFANNAKLTSVEFVSVSLEKGVFMNCINLKTVTITNEYRPNNQNQYNFYNCILLEKFTAGRAYTIGICDFANCRKLANFDVQNILELEEACFRNCQSLTSFNLTNMDYIGSGAFQGCTKLKTVYGLENQASAGPIQIGPIERGPIEIVAEPYVFSDCISLEFNQIHYANTGMFSNCYSLKEINFTGQVLESKAFQFCINLKKFNFIPVEDSIFSIPEYCFYGCVNLEEINFPDNIHSIGKFAFYNTSLINGININKVQNLGACSFAYSKLTSITFISPIISKYMHRIVHNLQDLHIFDHCDMLEKVIFEGKGFIPLFEFKNCKNLNKIEFKGDFQIKDDFVYAIEYTNRLVGGISENPIILLSYNISANTEGVIIPEKFDSIYYSAFRYVNNIKTLKVNYDLQIMSYAFADMESLEEVYFNASEIPFGCFYNCTKLSKVTLSENVKIIDENAFSYTNINEIVLPLSLEYIANPFRNTPIVTIEFTDGQFHPDFFATKNEFIRINHDKNDEMEILFIFGNISNQITKLTEGVKSLNMENFRFFSDDKPILMLPHSIERIVISDISEHYSGNLGSRKLNFLNSNTLFDTSNIYPNYVTIGRIQFRFCGIIHL</sequence>
<proteinExistence type="predicted"/>
<dbReference type="Gene3D" id="3.80.10.10">
    <property type="entry name" value="Ribonuclease Inhibitor"/>
    <property type="match status" value="6"/>
</dbReference>
<dbReference type="InterPro" id="IPR026906">
    <property type="entry name" value="LRR_5"/>
</dbReference>
<dbReference type="InterPro" id="IPR053139">
    <property type="entry name" value="Surface_bspA-like"/>
</dbReference>
<dbReference type="AlphaFoldDB" id="A2EK46"/>
<gene>
    <name evidence="1" type="ORF">TVAG_099790</name>
</gene>
<evidence type="ECO:0000313" key="2">
    <source>
        <dbReference type="Proteomes" id="UP000001542"/>
    </source>
</evidence>
<name>A2EK46_TRIV3</name>
<reference evidence="1" key="2">
    <citation type="journal article" date="2007" name="Science">
        <title>Draft genome sequence of the sexually transmitted pathogen Trichomonas vaginalis.</title>
        <authorList>
            <person name="Carlton J.M."/>
            <person name="Hirt R.P."/>
            <person name="Silva J.C."/>
            <person name="Delcher A.L."/>
            <person name="Schatz M."/>
            <person name="Zhao Q."/>
            <person name="Wortman J.R."/>
            <person name="Bidwell S.L."/>
            <person name="Alsmark U.C.M."/>
            <person name="Besteiro S."/>
            <person name="Sicheritz-Ponten T."/>
            <person name="Noel C.J."/>
            <person name="Dacks J.B."/>
            <person name="Foster P.G."/>
            <person name="Simillion C."/>
            <person name="Van de Peer Y."/>
            <person name="Miranda-Saavedra D."/>
            <person name="Barton G.J."/>
            <person name="Westrop G.D."/>
            <person name="Mueller S."/>
            <person name="Dessi D."/>
            <person name="Fiori P.L."/>
            <person name="Ren Q."/>
            <person name="Paulsen I."/>
            <person name="Zhang H."/>
            <person name="Bastida-Corcuera F.D."/>
            <person name="Simoes-Barbosa A."/>
            <person name="Brown M.T."/>
            <person name="Hayes R.D."/>
            <person name="Mukherjee M."/>
            <person name="Okumura C.Y."/>
            <person name="Schneider R."/>
            <person name="Smith A.J."/>
            <person name="Vanacova S."/>
            <person name="Villalvazo M."/>
            <person name="Haas B.J."/>
            <person name="Pertea M."/>
            <person name="Feldblyum T.V."/>
            <person name="Utterback T.R."/>
            <person name="Shu C.L."/>
            <person name="Osoegawa K."/>
            <person name="de Jong P.J."/>
            <person name="Hrdy I."/>
            <person name="Horvathova L."/>
            <person name="Zubacova Z."/>
            <person name="Dolezal P."/>
            <person name="Malik S.B."/>
            <person name="Logsdon J.M. Jr."/>
            <person name="Henze K."/>
            <person name="Gupta A."/>
            <person name="Wang C.C."/>
            <person name="Dunne R.L."/>
            <person name="Upcroft J.A."/>
            <person name="Upcroft P."/>
            <person name="White O."/>
            <person name="Salzberg S.L."/>
            <person name="Tang P."/>
            <person name="Chiu C.-H."/>
            <person name="Lee Y.-S."/>
            <person name="Embley T.M."/>
            <person name="Coombs G.H."/>
            <person name="Mottram J.C."/>
            <person name="Tachezy J."/>
            <person name="Fraser-Liggett C.M."/>
            <person name="Johnson P.J."/>
        </authorList>
    </citation>
    <scope>NUCLEOTIDE SEQUENCE [LARGE SCALE GENOMIC DNA]</scope>
    <source>
        <strain evidence="1">G3</strain>
    </source>
</reference>
<reference evidence="1" key="1">
    <citation type="submission" date="2006-10" db="EMBL/GenBank/DDBJ databases">
        <authorList>
            <person name="Amadeo P."/>
            <person name="Zhao Q."/>
            <person name="Wortman J."/>
            <person name="Fraser-Liggett C."/>
            <person name="Carlton J."/>
        </authorList>
    </citation>
    <scope>NUCLEOTIDE SEQUENCE</scope>
    <source>
        <strain evidence="1">G3</strain>
    </source>
</reference>
<dbReference type="SUPFAM" id="SSF52058">
    <property type="entry name" value="L domain-like"/>
    <property type="match status" value="2"/>
</dbReference>
<dbReference type="Pfam" id="PF13306">
    <property type="entry name" value="LRR_5"/>
    <property type="match status" value="4"/>
</dbReference>
<keyword evidence="2" id="KW-1185">Reference proteome</keyword>
<dbReference type="InterPro" id="IPR032675">
    <property type="entry name" value="LRR_dom_sf"/>
</dbReference>
<protein>
    <submittedName>
        <fullName evidence="1">Surface antigen BspA-like</fullName>
    </submittedName>
</protein>
<dbReference type="EMBL" id="DS113411">
    <property type="protein sequence ID" value="EAY06939.1"/>
    <property type="molecule type" value="Genomic_DNA"/>
</dbReference>
<accession>A2EK46</accession>
<dbReference type="VEuPathDB" id="TrichDB:TVAG_099790"/>
<dbReference type="RefSeq" id="XP_001319162.1">
    <property type="nucleotide sequence ID" value="XM_001319127.1"/>
</dbReference>